<organism evidence="7 8">
    <name type="scientific">Methanohalobium evestigatum (strain ATCC BAA-1072 / DSM 3721 / NBRC 107634 / OCM 161 / Z-7303)</name>
    <dbReference type="NCBI Taxonomy" id="644295"/>
    <lineage>
        <taxon>Archaea</taxon>
        <taxon>Methanobacteriati</taxon>
        <taxon>Methanobacteriota</taxon>
        <taxon>Stenosarchaea group</taxon>
        <taxon>Methanomicrobia</taxon>
        <taxon>Methanosarcinales</taxon>
        <taxon>Methanosarcinaceae</taxon>
        <taxon>Methanohalobium</taxon>
    </lineage>
</organism>
<dbReference type="OrthoDB" id="15513at2157"/>
<evidence type="ECO:0000256" key="2">
    <source>
        <dbReference type="ARBA" id="ARBA00022475"/>
    </source>
</evidence>
<evidence type="ECO:0000256" key="5">
    <source>
        <dbReference type="ARBA" id="ARBA00023136"/>
    </source>
</evidence>
<proteinExistence type="predicted"/>
<dbReference type="NCBIfam" id="TIGR00374">
    <property type="entry name" value="flippase-like domain"/>
    <property type="match status" value="1"/>
</dbReference>
<dbReference type="InterPro" id="IPR022791">
    <property type="entry name" value="L-PG_synthase/AglD"/>
</dbReference>
<feature type="transmembrane region" description="Helical" evidence="6">
    <location>
        <begin position="153"/>
        <end position="173"/>
    </location>
</feature>
<feature type="transmembrane region" description="Helical" evidence="6">
    <location>
        <begin position="124"/>
        <end position="141"/>
    </location>
</feature>
<dbReference type="STRING" id="644295.Metev_1380"/>
<dbReference type="EMBL" id="CP002069">
    <property type="protein sequence ID" value="ADI74236.1"/>
    <property type="molecule type" value="Genomic_DNA"/>
</dbReference>
<keyword evidence="8" id="KW-1185">Reference proteome</keyword>
<evidence type="ECO:0000313" key="8">
    <source>
        <dbReference type="Proteomes" id="UP000000391"/>
    </source>
</evidence>
<dbReference type="Pfam" id="PF03706">
    <property type="entry name" value="LPG_synthase_TM"/>
    <property type="match status" value="1"/>
</dbReference>
<evidence type="ECO:0000256" key="4">
    <source>
        <dbReference type="ARBA" id="ARBA00022989"/>
    </source>
</evidence>
<dbReference type="HOGENOM" id="CLU_039146_1_0_2"/>
<evidence type="ECO:0000256" key="3">
    <source>
        <dbReference type="ARBA" id="ARBA00022692"/>
    </source>
</evidence>
<dbReference type="PANTHER" id="PTHR37693:SF1">
    <property type="entry name" value="INTEGRAL MEMBRANE PROTEIN"/>
    <property type="match status" value="1"/>
</dbReference>
<protein>
    <recommendedName>
        <fullName evidence="9">Lysylphosphatidylglycerol synthetase/UPF0104</fullName>
    </recommendedName>
</protein>
<dbReference type="AlphaFoldDB" id="D7E9G4"/>
<feature type="transmembrane region" description="Helical" evidence="6">
    <location>
        <begin position="286"/>
        <end position="308"/>
    </location>
</feature>
<dbReference type="PANTHER" id="PTHR37693">
    <property type="entry name" value="PHOSPHATIDYLGLYCEROL LYSYLTRANSFERASE"/>
    <property type="match status" value="1"/>
</dbReference>
<dbReference type="Proteomes" id="UP000000391">
    <property type="component" value="Chromosome"/>
</dbReference>
<name>D7E9G4_METEZ</name>
<dbReference type="RefSeq" id="WP_013194801.1">
    <property type="nucleotide sequence ID" value="NC_014253.1"/>
</dbReference>
<reference evidence="7 8" key="1">
    <citation type="submission" date="2010-06" db="EMBL/GenBank/DDBJ databases">
        <title>Complete sequence chromosome of Methanohalobium evestigatum Z-7303.</title>
        <authorList>
            <consortium name="US DOE Joint Genome Institute"/>
            <person name="Lucas S."/>
            <person name="Copeland A."/>
            <person name="Lapidus A."/>
            <person name="Cheng J.-F."/>
            <person name="Bruce D."/>
            <person name="Goodwin L."/>
            <person name="Pitluck S."/>
            <person name="Saunders E."/>
            <person name="Detter J.C."/>
            <person name="Han C."/>
            <person name="Tapia R."/>
            <person name="Land M."/>
            <person name="Hauser L."/>
            <person name="Kyrpides N."/>
            <person name="Mikhailova N."/>
            <person name="Sieprawska-Lupa M."/>
            <person name="Whitman W.B."/>
            <person name="Anderson I."/>
            <person name="Woyke T."/>
        </authorList>
    </citation>
    <scope>NUCLEOTIDE SEQUENCE [LARGE SCALE GENOMIC DNA]</scope>
    <source>
        <strain evidence="8">ATCC BAA-1072 / DSM 3721 / NBRC 107634 / OCM 161 / Z-7303</strain>
    </source>
</reference>
<evidence type="ECO:0000313" key="7">
    <source>
        <dbReference type="EMBL" id="ADI74236.1"/>
    </source>
</evidence>
<dbReference type="GO" id="GO:0005886">
    <property type="term" value="C:plasma membrane"/>
    <property type="evidence" value="ECO:0007669"/>
    <property type="project" value="UniProtKB-SubCell"/>
</dbReference>
<feature type="transmembrane region" description="Helical" evidence="6">
    <location>
        <begin position="39"/>
        <end position="59"/>
    </location>
</feature>
<evidence type="ECO:0000256" key="6">
    <source>
        <dbReference type="SAM" id="Phobius"/>
    </source>
</evidence>
<keyword evidence="3 6" id="KW-0812">Transmembrane</keyword>
<dbReference type="GeneID" id="9347017"/>
<sequence length="342" mass="38344" precursor="true">MSKFKKWMKASLLISGISILLLLIVTVNSETIETVLKIKYEYIVLAVIMHIVAYFMWALRTKSMCQGIDYKIKFLSCVKIVTAGKFAASITPSSIGGEPLRIELLHQNELPIGRASAIVLGERFMDAFLILFSAPVALYILRDGFSDSSLDIVFIMGEFILMSVLLIMLYGLLRPENLKRIIRFIAIKLTKLLGKKREDQIYHVLKKIDSEFYNFHASLRMLLREGRTSLACGMLFTVFYWLFLFSILPVILMGLNLNPPVIITFAAQILLLIITAVPITPGASGVAELGATTLFSVFVVPSLIGITVITWRVLTYYMNLLVGGFVSIKIAKDTELINRLFG</sequence>
<keyword evidence="2" id="KW-1003">Cell membrane</keyword>
<evidence type="ECO:0000256" key="1">
    <source>
        <dbReference type="ARBA" id="ARBA00004651"/>
    </source>
</evidence>
<comment type="subcellular location">
    <subcellularLocation>
        <location evidence="1">Cell membrane</location>
        <topology evidence="1">Multi-pass membrane protein</topology>
    </subcellularLocation>
</comment>
<keyword evidence="4 6" id="KW-1133">Transmembrane helix</keyword>
<evidence type="ECO:0008006" key="9">
    <source>
        <dbReference type="Google" id="ProtNLM"/>
    </source>
</evidence>
<dbReference type="KEGG" id="mev:Metev_1380"/>
<gene>
    <name evidence="7" type="ordered locus">Metev_1380</name>
</gene>
<feature type="transmembrane region" description="Helical" evidence="6">
    <location>
        <begin position="230"/>
        <end position="255"/>
    </location>
</feature>
<accession>D7E9G4</accession>
<feature type="transmembrane region" description="Helical" evidence="6">
    <location>
        <begin position="261"/>
        <end position="279"/>
    </location>
</feature>
<keyword evidence="5 6" id="KW-0472">Membrane</keyword>